<evidence type="ECO:0000313" key="2">
    <source>
        <dbReference type="RefSeq" id="XP_011505706.1"/>
    </source>
</evidence>
<evidence type="ECO:0000313" key="1">
    <source>
        <dbReference type="Proteomes" id="UP000695007"/>
    </source>
</evidence>
<dbReference type="KEGG" id="csol:105368395"/>
<name>A0AAJ7E2R9_9HYME</name>
<gene>
    <name evidence="2" type="primary">LOC105368395</name>
</gene>
<keyword evidence="1" id="KW-1185">Reference proteome</keyword>
<dbReference type="RefSeq" id="XP_011505706.1">
    <property type="nucleotide sequence ID" value="XM_011507404.1"/>
</dbReference>
<organism evidence="1 2">
    <name type="scientific">Ceratosolen solmsi marchali</name>
    <dbReference type="NCBI Taxonomy" id="326594"/>
    <lineage>
        <taxon>Eukaryota</taxon>
        <taxon>Metazoa</taxon>
        <taxon>Ecdysozoa</taxon>
        <taxon>Arthropoda</taxon>
        <taxon>Hexapoda</taxon>
        <taxon>Insecta</taxon>
        <taxon>Pterygota</taxon>
        <taxon>Neoptera</taxon>
        <taxon>Endopterygota</taxon>
        <taxon>Hymenoptera</taxon>
        <taxon>Apocrita</taxon>
        <taxon>Proctotrupomorpha</taxon>
        <taxon>Chalcidoidea</taxon>
        <taxon>Agaonidae</taxon>
        <taxon>Agaoninae</taxon>
        <taxon>Ceratosolen</taxon>
    </lineage>
</organism>
<protein>
    <submittedName>
        <fullName evidence="2">Uncharacterized protein LOC105368395</fullName>
    </submittedName>
</protein>
<dbReference type="Proteomes" id="UP000695007">
    <property type="component" value="Unplaced"/>
</dbReference>
<dbReference type="GeneID" id="105368395"/>
<sequence>MDEKKDDGRAALTIDDLYGQIRKSSILWNEKQTLRYITSRSTDENLRVIRTLSLDIKNICKSFCTPIEGNSSNEAELQINAFKYLICNTTFASMSSLAENATIYYISDKQPPLSPYLFIEILWNIGFENILGESILYFPLVLCIDILEILPRCMGSLNFLRASDFLTSCIFNTYKKFILTRDIGDVSKNVIENCKQLSGLLQELILYFTSERLFFLLYYLPLKSHFRFLEPENDAEANRYKIYGIFMKKMFKMVKRCLLAKFESIEHEGEIMDRYNLISVDGIYSEKLDNIVFQEILEEIDRELITILFNKGIEITSDMLMDWVEYNDEEQTSLTLQRAIGLESDSFINDLKDYDYSNIAKFAELIKFCNLLSFKPEPTNNRKAENLLDGACEGNVDDMISLFANCKEFDISLLSKEICENLIEQFAKKLSCKQEQWDLEGKLLTSFARFVKLMSCLNISLFYELTLYCIFHFCENERMEIIFDLASLERHIIANPYINTTSKMAVIMYFLCLNAKSTLKVILKMIIKHSDYSFMDVNYSNLSKLHYMLRIRLPSNYDTIMESLYEEFHNKEKESKVFYQKWSATRKEKKEPNREKPNTVALVIKVLQEICLEKPAWAINKFAHLLMSLKEDCFFMVETVKEILTPLLLLSANSEVYLKATLVELDKLIGKYDFNQTPDLATILEVIAVHLLNSNDIRKDTVDILIAVIFKLQRCFTDFDKSSEHVYSNYYMIMLGLSNGNADALNLLDIIGIFASLYRSKISIAKENDVALDKEHLLRYLLLKCTKQRYRKYTNEIIASCGQFLQWPSTTDIFNNIIRLTFETCLLCLEFPHIGCLSNISFLINCLIAFLARRLRKREVDTRAIYKSLNSHIRIFEASVKCTAIANDYAELLDDWRSPVKECSDYLISLKLFSRNCERKDKEMNSFGGQHSPIAIKFLLGYNIVNWIIHDNESMEIENFIKQLDVYLSK</sequence>
<proteinExistence type="predicted"/>
<reference evidence="2" key="1">
    <citation type="submission" date="2025-08" db="UniProtKB">
        <authorList>
            <consortium name="RefSeq"/>
        </authorList>
    </citation>
    <scope>IDENTIFICATION</scope>
</reference>
<accession>A0AAJ7E2R9</accession>
<dbReference type="AlphaFoldDB" id="A0AAJ7E2R9"/>